<dbReference type="PANTHER" id="PTHR36838">
    <property type="entry name" value="AUXIN EFFLUX CARRIER FAMILY PROTEIN"/>
    <property type="match status" value="1"/>
</dbReference>
<gene>
    <name evidence="9" type="ORF">DDU33_09855</name>
</gene>
<dbReference type="PANTHER" id="PTHR36838:SF1">
    <property type="entry name" value="SLR1864 PROTEIN"/>
    <property type="match status" value="1"/>
</dbReference>
<organism evidence="9 10">
    <name type="scientific">Actinobacillus porcitonsillarum</name>
    <dbReference type="NCBI Taxonomy" id="189834"/>
    <lineage>
        <taxon>Bacteria</taxon>
        <taxon>Pseudomonadati</taxon>
        <taxon>Pseudomonadota</taxon>
        <taxon>Gammaproteobacteria</taxon>
        <taxon>Pasteurellales</taxon>
        <taxon>Pasteurellaceae</taxon>
        <taxon>Actinobacillus</taxon>
    </lineage>
</organism>
<dbReference type="Gene3D" id="1.20.1530.20">
    <property type="match status" value="1"/>
</dbReference>
<evidence type="ECO:0000256" key="7">
    <source>
        <dbReference type="ARBA" id="ARBA00023136"/>
    </source>
</evidence>
<proteinExistence type="inferred from homology"/>
<protein>
    <submittedName>
        <fullName evidence="9">Autotransporter</fullName>
    </submittedName>
</protein>
<dbReference type="AlphaFoldDB" id="A0A2U8FLD0"/>
<feature type="transmembrane region" description="Helical" evidence="8">
    <location>
        <begin position="37"/>
        <end position="57"/>
    </location>
</feature>
<feature type="transmembrane region" description="Helical" evidence="8">
    <location>
        <begin position="220"/>
        <end position="242"/>
    </location>
</feature>
<comment type="similarity">
    <text evidence="2">Belongs to the auxin efflux carrier (TC 2.A.69) family.</text>
</comment>
<dbReference type="KEGG" id="apor:DDU33_09855"/>
<accession>A0A2U8FLD0</accession>
<evidence type="ECO:0000256" key="3">
    <source>
        <dbReference type="ARBA" id="ARBA00022448"/>
    </source>
</evidence>
<comment type="subcellular location">
    <subcellularLocation>
        <location evidence="1">Cell membrane</location>
        <topology evidence="1">Multi-pass membrane protein</topology>
    </subcellularLocation>
</comment>
<evidence type="ECO:0000256" key="1">
    <source>
        <dbReference type="ARBA" id="ARBA00004651"/>
    </source>
</evidence>
<evidence type="ECO:0000256" key="2">
    <source>
        <dbReference type="ARBA" id="ARBA00010145"/>
    </source>
</evidence>
<feature type="transmembrane region" description="Helical" evidence="8">
    <location>
        <begin position="6"/>
        <end position="25"/>
    </location>
</feature>
<dbReference type="GO" id="GO:0055085">
    <property type="term" value="P:transmembrane transport"/>
    <property type="evidence" value="ECO:0007669"/>
    <property type="project" value="InterPro"/>
</dbReference>
<evidence type="ECO:0000256" key="4">
    <source>
        <dbReference type="ARBA" id="ARBA00022475"/>
    </source>
</evidence>
<dbReference type="Proteomes" id="UP000244920">
    <property type="component" value="Chromosome"/>
</dbReference>
<dbReference type="InterPro" id="IPR038770">
    <property type="entry name" value="Na+/solute_symporter_sf"/>
</dbReference>
<dbReference type="GO" id="GO:0005886">
    <property type="term" value="C:plasma membrane"/>
    <property type="evidence" value="ECO:0007669"/>
    <property type="project" value="UniProtKB-SubCell"/>
</dbReference>
<keyword evidence="3" id="KW-0813">Transport</keyword>
<keyword evidence="5 8" id="KW-0812">Transmembrane</keyword>
<dbReference type="EMBL" id="CP029206">
    <property type="protein sequence ID" value="AWI51768.1"/>
    <property type="molecule type" value="Genomic_DNA"/>
</dbReference>
<feature type="transmembrane region" description="Helical" evidence="8">
    <location>
        <begin position="254"/>
        <end position="276"/>
    </location>
</feature>
<evidence type="ECO:0000256" key="8">
    <source>
        <dbReference type="SAM" id="Phobius"/>
    </source>
</evidence>
<dbReference type="InterPro" id="IPR004776">
    <property type="entry name" value="Mem_transp_PIN-like"/>
</dbReference>
<keyword evidence="4" id="KW-1003">Cell membrane</keyword>
<evidence type="ECO:0000256" key="6">
    <source>
        <dbReference type="ARBA" id="ARBA00022989"/>
    </source>
</evidence>
<evidence type="ECO:0000313" key="9">
    <source>
        <dbReference type="EMBL" id="AWI51768.1"/>
    </source>
</evidence>
<evidence type="ECO:0000256" key="5">
    <source>
        <dbReference type="ARBA" id="ARBA00022692"/>
    </source>
</evidence>
<dbReference type="Pfam" id="PF03547">
    <property type="entry name" value="Mem_trans"/>
    <property type="match status" value="2"/>
</dbReference>
<feature type="transmembrane region" description="Helical" evidence="8">
    <location>
        <begin position="189"/>
        <end position="208"/>
    </location>
</feature>
<keyword evidence="10" id="KW-1185">Reference proteome</keyword>
<sequence length="310" mass="34078">MDIALLLANKITQLTLIVLLGYALVKFNLLKSEESYPLSVIGLYIISPATLITAFQIDYSPEIIKGIALSFVMAILLSGLLILIGKIIKPIFKLDNLEHAASIYSNSGNLIIPIVASLFGAEWVIYSTGFIVIQNLLFWSHLRILLCGKANVSLKNIIFNINILAIILGIFLFAFHIKLPSVISGTLSSLAVMIGPMAMFVAGMLIASMPIKQIMTDKRIYLVAFLRLIFIPLILLFIIKWLDFPHWIEKNGEIIAMISFLATTSPSAATVTQMAVVYGQNAQKASAIYGVTTLLCVITMPLVIALYQMI</sequence>
<evidence type="ECO:0000313" key="10">
    <source>
        <dbReference type="Proteomes" id="UP000244920"/>
    </source>
</evidence>
<keyword evidence="6 8" id="KW-1133">Transmembrane helix</keyword>
<feature type="transmembrane region" description="Helical" evidence="8">
    <location>
        <begin position="288"/>
        <end position="307"/>
    </location>
</feature>
<feature type="transmembrane region" description="Helical" evidence="8">
    <location>
        <begin position="63"/>
        <end position="88"/>
    </location>
</feature>
<keyword evidence="7 8" id="KW-0472">Membrane</keyword>
<feature type="transmembrane region" description="Helical" evidence="8">
    <location>
        <begin position="157"/>
        <end position="177"/>
    </location>
</feature>
<name>A0A2U8FLD0_9PAST</name>
<reference evidence="10" key="1">
    <citation type="submission" date="2018-05" db="EMBL/GenBank/DDBJ databases">
        <title>Complete genome sequence of Actinobacillus porcitonsillarum reference strain 9953L55 (CCUG 46996).</title>
        <authorList>
            <person name="Dona V."/>
            <person name="Perreten V."/>
        </authorList>
    </citation>
    <scope>NUCLEOTIDE SEQUENCE [LARGE SCALE GENOMIC DNA]</scope>
    <source>
        <strain evidence="10">9953L55</strain>
    </source>
</reference>
<dbReference type="RefSeq" id="WP_108924923.1">
    <property type="nucleotide sequence ID" value="NZ_CP029206.1"/>
</dbReference>